<dbReference type="Gene3D" id="3.50.50.60">
    <property type="entry name" value="FAD/NAD(P)-binding domain"/>
    <property type="match status" value="1"/>
</dbReference>
<dbReference type="RefSeq" id="WP_150062111.1">
    <property type="nucleotide sequence ID" value="NZ_JACHII010000004.1"/>
</dbReference>
<protein>
    <recommendedName>
        <fullName evidence="6 9">Choline dehydrogenase</fullName>
        <ecNumber evidence="6 9">1.1.99.1</ecNumber>
    </recommendedName>
</protein>
<dbReference type="PANTHER" id="PTHR11552">
    <property type="entry name" value="GLUCOSE-METHANOL-CHOLINE GMC OXIDOREDUCTASE"/>
    <property type="match status" value="1"/>
</dbReference>
<dbReference type="InterPro" id="IPR036188">
    <property type="entry name" value="FAD/NAD-bd_sf"/>
</dbReference>
<dbReference type="Pfam" id="PF05199">
    <property type="entry name" value="GMC_oxred_C"/>
    <property type="match status" value="1"/>
</dbReference>
<dbReference type="Gene3D" id="3.30.560.10">
    <property type="entry name" value="Glucose Oxidase, domain 3"/>
    <property type="match status" value="1"/>
</dbReference>
<evidence type="ECO:0000259" key="10">
    <source>
        <dbReference type="PROSITE" id="PS00623"/>
    </source>
</evidence>
<comment type="similarity">
    <text evidence="2 8">Belongs to the GMC oxidoreductase family.</text>
</comment>
<comment type="pathway">
    <text evidence="9">Amine and polyamine biosynthesis; betaine biosynthesis via choline pathway; betaine aldehyde from choline (cytochrome c reductase route): step 1/1.</text>
</comment>
<feature type="binding site" evidence="7">
    <location>
        <begin position="95"/>
        <end position="98"/>
    </location>
    <ligand>
        <name>FAD</name>
        <dbReference type="ChEBI" id="CHEBI:57692"/>
    </ligand>
</feature>
<comment type="caution">
    <text evidence="12">The sequence shown here is derived from an EMBL/GenBank/DDBJ whole genome shotgun (WGS) entry which is preliminary data.</text>
</comment>
<keyword evidence="13" id="KW-1185">Reference proteome</keyword>
<dbReference type="GO" id="GO:0019285">
    <property type="term" value="P:glycine betaine biosynthetic process from choline"/>
    <property type="evidence" value="ECO:0007669"/>
    <property type="project" value="UniProtKB-UniRule"/>
</dbReference>
<feature type="domain" description="Glucose-methanol-choline oxidoreductase N-terminal" evidence="11">
    <location>
        <begin position="259"/>
        <end position="273"/>
    </location>
</feature>
<dbReference type="OrthoDB" id="9785276at2"/>
<dbReference type="EMBL" id="VWPJ01000007">
    <property type="protein sequence ID" value="KAA5605781.1"/>
    <property type="molecule type" value="Genomic_DNA"/>
</dbReference>
<proteinExistence type="inferred from homology"/>
<dbReference type="AlphaFoldDB" id="A0A5M6IC07"/>
<dbReference type="NCBIfam" id="TIGR01810">
    <property type="entry name" value="betA"/>
    <property type="match status" value="1"/>
</dbReference>
<evidence type="ECO:0000313" key="13">
    <source>
        <dbReference type="Proteomes" id="UP000324065"/>
    </source>
</evidence>
<evidence type="ECO:0000256" key="8">
    <source>
        <dbReference type="RuleBase" id="RU003968"/>
    </source>
</evidence>
<keyword evidence="5 12" id="KW-0560">Oxidoreductase</keyword>
<dbReference type="InterPro" id="IPR000172">
    <property type="entry name" value="GMC_OxRdtase_N"/>
</dbReference>
<dbReference type="Proteomes" id="UP000324065">
    <property type="component" value="Unassembled WGS sequence"/>
</dbReference>
<keyword evidence="3 8" id="KW-0285">Flavoprotein</keyword>
<evidence type="ECO:0000256" key="7">
    <source>
        <dbReference type="PIRSR" id="PIRSR000137-2"/>
    </source>
</evidence>
<dbReference type="PIRSF" id="PIRSF000137">
    <property type="entry name" value="Alcohol_oxidase"/>
    <property type="match status" value="1"/>
</dbReference>
<dbReference type="InterPro" id="IPR007867">
    <property type="entry name" value="GMC_OxRtase_C"/>
</dbReference>
<dbReference type="PROSITE" id="PS00624">
    <property type="entry name" value="GMC_OXRED_2"/>
    <property type="match status" value="1"/>
</dbReference>
<dbReference type="NCBIfam" id="NF002550">
    <property type="entry name" value="PRK02106.1"/>
    <property type="match status" value="1"/>
</dbReference>
<dbReference type="GO" id="GO:0008812">
    <property type="term" value="F:choline dehydrogenase activity"/>
    <property type="evidence" value="ECO:0007669"/>
    <property type="project" value="UniProtKB-UniRule"/>
</dbReference>
<dbReference type="PANTHER" id="PTHR11552:SF147">
    <property type="entry name" value="CHOLINE DEHYDROGENASE, MITOCHONDRIAL"/>
    <property type="match status" value="1"/>
</dbReference>
<dbReference type="Pfam" id="PF00732">
    <property type="entry name" value="GMC_oxred_N"/>
    <property type="match status" value="1"/>
</dbReference>
<dbReference type="PROSITE" id="PS51257">
    <property type="entry name" value="PROKAR_LIPOPROTEIN"/>
    <property type="match status" value="1"/>
</dbReference>
<dbReference type="UniPathway" id="UPA00529">
    <property type="reaction ID" value="UER00385"/>
</dbReference>
<reference evidence="12 13" key="1">
    <citation type="submission" date="2019-09" db="EMBL/GenBank/DDBJ databases">
        <title>Genome sequence of Roseospira marina, one of the more divergent members of the non-sulfur purple photosynthetic bacterial family, the Rhodospirillaceae.</title>
        <authorList>
            <person name="Meyer T."/>
            <person name="Kyndt J."/>
        </authorList>
    </citation>
    <scope>NUCLEOTIDE SEQUENCE [LARGE SCALE GENOMIC DNA]</scope>
    <source>
        <strain evidence="12 13">DSM 15113</strain>
    </source>
</reference>
<dbReference type="SUPFAM" id="SSF51905">
    <property type="entry name" value="FAD/NAD(P)-binding domain"/>
    <property type="match status" value="1"/>
</dbReference>
<comment type="cofactor">
    <cofactor evidence="1 7">
        <name>FAD</name>
        <dbReference type="ChEBI" id="CHEBI:57692"/>
    </cofactor>
</comment>
<feature type="domain" description="Glucose-methanol-choline oxidoreductase N-terminal" evidence="10">
    <location>
        <begin position="85"/>
        <end position="108"/>
    </location>
</feature>
<evidence type="ECO:0000259" key="11">
    <source>
        <dbReference type="PROSITE" id="PS00624"/>
    </source>
</evidence>
<dbReference type="SUPFAM" id="SSF54373">
    <property type="entry name" value="FAD-linked reductases, C-terminal domain"/>
    <property type="match status" value="1"/>
</dbReference>
<feature type="binding site" evidence="7">
    <location>
        <position position="224"/>
    </location>
    <ligand>
        <name>FAD</name>
        <dbReference type="ChEBI" id="CHEBI:57692"/>
    </ligand>
</feature>
<dbReference type="GO" id="GO:0016020">
    <property type="term" value="C:membrane"/>
    <property type="evidence" value="ECO:0007669"/>
    <property type="project" value="TreeGrafter"/>
</dbReference>
<dbReference type="PROSITE" id="PS00623">
    <property type="entry name" value="GMC_OXRED_1"/>
    <property type="match status" value="1"/>
</dbReference>
<evidence type="ECO:0000256" key="5">
    <source>
        <dbReference type="ARBA" id="ARBA00023002"/>
    </source>
</evidence>
<accession>A0A5M6IC07</accession>
<evidence type="ECO:0000256" key="2">
    <source>
        <dbReference type="ARBA" id="ARBA00010790"/>
    </source>
</evidence>
<feature type="binding site" evidence="7">
    <location>
        <position position="87"/>
    </location>
    <ligand>
        <name>FAD</name>
        <dbReference type="ChEBI" id="CHEBI:57692"/>
    </ligand>
</feature>
<comment type="catalytic activity">
    <reaction evidence="9">
        <text>choline + A = betaine aldehyde + AH2</text>
        <dbReference type="Rhea" id="RHEA:17433"/>
        <dbReference type="ChEBI" id="CHEBI:13193"/>
        <dbReference type="ChEBI" id="CHEBI:15354"/>
        <dbReference type="ChEBI" id="CHEBI:15710"/>
        <dbReference type="ChEBI" id="CHEBI:17499"/>
        <dbReference type="EC" id="1.1.99.1"/>
    </reaction>
</comment>
<evidence type="ECO:0000313" key="12">
    <source>
        <dbReference type="EMBL" id="KAA5605781.1"/>
    </source>
</evidence>
<name>A0A5M6IC07_9PROT</name>
<evidence type="ECO:0000256" key="1">
    <source>
        <dbReference type="ARBA" id="ARBA00001974"/>
    </source>
</evidence>
<evidence type="ECO:0000256" key="6">
    <source>
        <dbReference type="NCBIfam" id="TIGR01810"/>
    </source>
</evidence>
<evidence type="ECO:0000256" key="9">
    <source>
        <dbReference type="RuleBase" id="RU003969"/>
    </source>
</evidence>
<dbReference type="InterPro" id="IPR012132">
    <property type="entry name" value="GMC_OxRdtase"/>
</dbReference>
<evidence type="ECO:0000256" key="4">
    <source>
        <dbReference type="ARBA" id="ARBA00022827"/>
    </source>
</evidence>
<dbReference type="EC" id="1.1.99.1" evidence="6 9"/>
<dbReference type="InterPro" id="IPR011533">
    <property type="entry name" value="BetA"/>
</dbReference>
<keyword evidence="4 7" id="KW-0274">FAD</keyword>
<organism evidence="12 13">
    <name type="scientific">Roseospira marina</name>
    <dbReference type="NCBI Taxonomy" id="140057"/>
    <lineage>
        <taxon>Bacteria</taxon>
        <taxon>Pseudomonadati</taxon>
        <taxon>Pseudomonadota</taxon>
        <taxon>Alphaproteobacteria</taxon>
        <taxon>Rhodospirillales</taxon>
        <taxon>Rhodospirillaceae</taxon>
        <taxon>Roseospira</taxon>
    </lineage>
</organism>
<evidence type="ECO:0000256" key="3">
    <source>
        <dbReference type="ARBA" id="ARBA00022630"/>
    </source>
</evidence>
<dbReference type="GO" id="GO:0050660">
    <property type="term" value="F:flavin adenine dinucleotide binding"/>
    <property type="evidence" value="ECO:0007669"/>
    <property type="project" value="InterPro"/>
</dbReference>
<gene>
    <name evidence="12" type="primary">betA</name>
    <name evidence="12" type="ORF">F1188_09185</name>
</gene>
<sequence length="557" mass="61427">MPALKRSYDYIIVGAGSAGCVLANRLTEDPSVSVLLIEAGKRDWSLYIHMPATFAWPLKTDTYNWSYTTEPEPHVNNRRMYQPRGKVWGGSSSVNGMVYIRGHALDYDRWAEETGDPAWDYGHCLPYFKACEDFPQVGPNPYHGVGGPLKVTRGTRWTPLYDAFIEAGQQAGYRKTDDLNGESQEGFGPMDMTVGKGRRSSTAMGYLRPALKRHNLTFIDRTLVSRVLTEGRQVVGVAMKGPHGEHQPRASREVILAGGAFNSPHLLMLSGIGDPDDLQSHGIDVVSPLKGVGANLQDHPEVYVQYKCKTTQTLYGVLKPWNQAQIGLEWLTKGTGPGATNHFEAGGFIRSEAGVKHPNLQYHFLPVAASYDGSGMQKVHGYQAHVGPMRPESRGWVKLRSANPTDKVRVQFNYFSTERDRREMRDSIKLTREVMNQPAFAPFNDGELAPGPDVRTDAEIDAWVRDLVESAYHPSCTCAMGPEADPMAVVSSEGRVHGVDGLRVVDASIMPSIVSGNLNAPTIMLAEKLADVIRERPPLAAETAPVSLVDGWETRQR</sequence>